<comment type="caution">
    <text evidence="1">The sequence shown here is derived from an EMBL/GenBank/DDBJ whole genome shotgun (WGS) entry which is preliminary data.</text>
</comment>
<protein>
    <submittedName>
        <fullName evidence="1">Uncharacterized protein</fullName>
    </submittedName>
</protein>
<reference evidence="1 2" key="1">
    <citation type="submission" date="2024-01" db="EMBL/GenBank/DDBJ databases">
        <title>The complete chloroplast genome sequence of Lithospermum erythrorhizon: insights into the phylogenetic relationship among Boraginaceae species and the maternal lineages of purple gromwells.</title>
        <authorList>
            <person name="Okada T."/>
            <person name="Watanabe K."/>
        </authorList>
    </citation>
    <scope>NUCLEOTIDE SEQUENCE [LARGE SCALE GENOMIC DNA]</scope>
</reference>
<dbReference type="EMBL" id="BAABME010019862">
    <property type="protein sequence ID" value="GAA0158583.1"/>
    <property type="molecule type" value="Genomic_DNA"/>
</dbReference>
<dbReference type="AlphaFoldDB" id="A0AAV3Q816"/>
<accession>A0AAV3Q816</accession>
<evidence type="ECO:0000313" key="1">
    <source>
        <dbReference type="EMBL" id="GAA0158583.1"/>
    </source>
</evidence>
<evidence type="ECO:0000313" key="2">
    <source>
        <dbReference type="Proteomes" id="UP001454036"/>
    </source>
</evidence>
<gene>
    <name evidence="1" type="ORF">LIER_38687</name>
</gene>
<organism evidence="1 2">
    <name type="scientific">Lithospermum erythrorhizon</name>
    <name type="common">Purple gromwell</name>
    <name type="synonym">Lithospermum officinale var. erythrorhizon</name>
    <dbReference type="NCBI Taxonomy" id="34254"/>
    <lineage>
        <taxon>Eukaryota</taxon>
        <taxon>Viridiplantae</taxon>
        <taxon>Streptophyta</taxon>
        <taxon>Embryophyta</taxon>
        <taxon>Tracheophyta</taxon>
        <taxon>Spermatophyta</taxon>
        <taxon>Magnoliopsida</taxon>
        <taxon>eudicotyledons</taxon>
        <taxon>Gunneridae</taxon>
        <taxon>Pentapetalae</taxon>
        <taxon>asterids</taxon>
        <taxon>lamiids</taxon>
        <taxon>Boraginales</taxon>
        <taxon>Boraginaceae</taxon>
        <taxon>Boraginoideae</taxon>
        <taxon>Lithospermeae</taxon>
        <taxon>Lithospermum</taxon>
    </lineage>
</organism>
<proteinExistence type="predicted"/>
<sequence length="78" mass="8770">MIQVNQLGCPKNLDKIACVLWLIWKHRNGITFDNDAVHGDQMWQLGYKLEVDYKMACTPMGQSLSHTSTTGTDNGSGW</sequence>
<dbReference type="Proteomes" id="UP001454036">
    <property type="component" value="Unassembled WGS sequence"/>
</dbReference>
<name>A0AAV3Q816_LITER</name>
<keyword evidence="2" id="KW-1185">Reference proteome</keyword>